<reference evidence="2" key="3">
    <citation type="submission" date="2021-01" db="EMBL/GenBank/DDBJ databases">
        <authorList>
            <consortium name="Genoscope - CEA"/>
            <person name="William W."/>
        </authorList>
    </citation>
    <scope>NUCLEOTIDE SEQUENCE</scope>
</reference>
<accession>A0A078JDZ0</accession>
<feature type="signal peptide" evidence="1">
    <location>
        <begin position="1"/>
        <end position="16"/>
    </location>
</feature>
<evidence type="ECO:0000313" key="4">
    <source>
        <dbReference type="Proteomes" id="UP000028999"/>
    </source>
</evidence>
<evidence type="ECO:0000256" key="1">
    <source>
        <dbReference type="SAM" id="SignalP"/>
    </source>
</evidence>
<dbReference type="Proteomes" id="UP001295469">
    <property type="component" value="Chromosome C08"/>
</dbReference>
<organism evidence="3 4">
    <name type="scientific">Brassica napus</name>
    <name type="common">Rape</name>
    <dbReference type="NCBI Taxonomy" id="3708"/>
    <lineage>
        <taxon>Eukaryota</taxon>
        <taxon>Viridiplantae</taxon>
        <taxon>Streptophyta</taxon>
        <taxon>Embryophyta</taxon>
        <taxon>Tracheophyta</taxon>
        <taxon>Spermatophyta</taxon>
        <taxon>Magnoliopsida</taxon>
        <taxon>eudicotyledons</taxon>
        <taxon>Gunneridae</taxon>
        <taxon>Pentapetalae</taxon>
        <taxon>rosids</taxon>
        <taxon>malvids</taxon>
        <taxon>Brassicales</taxon>
        <taxon>Brassicaceae</taxon>
        <taxon>Brassiceae</taxon>
        <taxon>Brassica</taxon>
    </lineage>
</organism>
<keyword evidence="1" id="KW-0732">Signal</keyword>
<protein>
    <submittedName>
        <fullName evidence="2">(rape) hypothetical protein</fullName>
    </submittedName>
    <submittedName>
        <fullName evidence="3">BnaCnng48730D protein</fullName>
    </submittedName>
</protein>
<dbReference type="Proteomes" id="UP000028999">
    <property type="component" value="Unassembled WGS sequence"/>
</dbReference>
<name>A0A078JDZ0_BRANA</name>
<evidence type="ECO:0000313" key="3">
    <source>
        <dbReference type="EMBL" id="CDY65793.1"/>
    </source>
</evidence>
<dbReference type="Gramene" id="CDY65793">
    <property type="protein sequence ID" value="CDY65793"/>
    <property type="gene ID" value="GSBRNA2T00048240001"/>
</dbReference>
<proteinExistence type="predicted"/>
<dbReference type="PaxDb" id="3708-A0A078JDZ0"/>
<reference evidence="3" key="2">
    <citation type="submission" date="2014-06" db="EMBL/GenBank/DDBJ databases">
        <authorList>
            <person name="Genoscope - CEA"/>
        </authorList>
    </citation>
    <scope>NUCLEOTIDE SEQUENCE</scope>
</reference>
<feature type="chain" id="PRO_5040561463" evidence="1">
    <location>
        <begin position="17"/>
        <end position="49"/>
    </location>
</feature>
<dbReference type="EMBL" id="HG994372">
    <property type="protein sequence ID" value="CAF2105024.1"/>
    <property type="molecule type" value="Genomic_DNA"/>
</dbReference>
<evidence type="ECO:0000313" key="2">
    <source>
        <dbReference type="EMBL" id="CAF2105024.1"/>
    </source>
</evidence>
<reference evidence="3 4" key="1">
    <citation type="journal article" date="2014" name="Science">
        <title>Plant genetics. Early allopolyploid evolution in the post-Neolithic Brassica napus oilseed genome.</title>
        <authorList>
            <person name="Chalhoub B."/>
            <person name="Denoeud F."/>
            <person name="Liu S."/>
            <person name="Parkin I.A."/>
            <person name="Tang H."/>
            <person name="Wang X."/>
            <person name="Chiquet J."/>
            <person name="Belcram H."/>
            <person name="Tong C."/>
            <person name="Samans B."/>
            <person name="Correa M."/>
            <person name="Da Silva C."/>
            <person name="Just J."/>
            <person name="Falentin C."/>
            <person name="Koh C.S."/>
            <person name="Le Clainche I."/>
            <person name="Bernard M."/>
            <person name="Bento P."/>
            <person name="Noel B."/>
            <person name="Labadie K."/>
            <person name="Alberti A."/>
            <person name="Charles M."/>
            <person name="Arnaud D."/>
            <person name="Guo H."/>
            <person name="Daviaud C."/>
            <person name="Alamery S."/>
            <person name="Jabbari K."/>
            <person name="Zhao M."/>
            <person name="Edger P.P."/>
            <person name="Chelaifa H."/>
            <person name="Tack D."/>
            <person name="Lassalle G."/>
            <person name="Mestiri I."/>
            <person name="Schnel N."/>
            <person name="Le Paslier M.C."/>
            <person name="Fan G."/>
            <person name="Renault V."/>
            <person name="Bayer P.E."/>
            <person name="Golicz A.A."/>
            <person name="Manoli S."/>
            <person name="Lee T.H."/>
            <person name="Thi V.H."/>
            <person name="Chalabi S."/>
            <person name="Hu Q."/>
            <person name="Fan C."/>
            <person name="Tollenaere R."/>
            <person name="Lu Y."/>
            <person name="Battail C."/>
            <person name="Shen J."/>
            <person name="Sidebottom C.H."/>
            <person name="Wang X."/>
            <person name="Canaguier A."/>
            <person name="Chauveau A."/>
            <person name="Berard A."/>
            <person name="Deniot G."/>
            <person name="Guan M."/>
            <person name="Liu Z."/>
            <person name="Sun F."/>
            <person name="Lim Y.P."/>
            <person name="Lyons E."/>
            <person name="Town C.D."/>
            <person name="Bancroft I."/>
            <person name="Wang X."/>
            <person name="Meng J."/>
            <person name="Ma J."/>
            <person name="Pires J.C."/>
            <person name="King G.J."/>
            <person name="Brunel D."/>
            <person name="Delourme R."/>
            <person name="Renard M."/>
            <person name="Aury J.M."/>
            <person name="Adams K.L."/>
            <person name="Batley J."/>
            <person name="Snowdon R.J."/>
            <person name="Tost J."/>
            <person name="Edwards D."/>
            <person name="Zhou Y."/>
            <person name="Hua W."/>
            <person name="Sharpe A.G."/>
            <person name="Paterson A.H."/>
            <person name="Guan C."/>
            <person name="Wincker P."/>
        </authorList>
    </citation>
    <scope>NUCLEOTIDE SEQUENCE [LARGE SCALE GENOMIC DNA]</scope>
    <source>
        <strain evidence="4">cv. Darmor-bzh</strain>
    </source>
</reference>
<dbReference type="AlphaFoldDB" id="A0A078JDZ0"/>
<keyword evidence="4" id="KW-1185">Reference proteome</keyword>
<dbReference type="EMBL" id="LK034955">
    <property type="protein sequence ID" value="CDY65793.1"/>
    <property type="molecule type" value="Genomic_DNA"/>
</dbReference>
<sequence length="49" mass="5642">MKIVTWLMSVWPLLTPSLETNLSTTETRPSLSRSMARYTTTRLCVKLKV</sequence>
<gene>
    <name evidence="3" type="primary">BnaCnng48730D</name>
    <name evidence="2" type="ORF">DARMORV10_C08P00220.1</name>
    <name evidence="3" type="ORF">GSBRNA2T00048240001</name>
</gene>